<reference evidence="1 2" key="1">
    <citation type="journal article" date="2020" name="Cell">
        <title>Large-Scale Comparative Analyses of Tick Genomes Elucidate Their Genetic Diversity and Vector Capacities.</title>
        <authorList>
            <consortium name="Tick Genome and Microbiome Consortium (TIGMIC)"/>
            <person name="Jia N."/>
            <person name="Wang J."/>
            <person name="Shi W."/>
            <person name="Du L."/>
            <person name="Sun Y."/>
            <person name="Zhan W."/>
            <person name="Jiang J.F."/>
            <person name="Wang Q."/>
            <person name="Zhang B."/>
            <person name="Ji P."/>
            <person name="Bell-Sakyi L."/>
            <person name="Cui X.M."/>
            <person name="Yuan T.T."/>
            <person name="Jiang B.G."/>
            <person name="Yang W.F."/>
            <person name="Lam T.T."/>
            <person name="Chang Q.C."/>
            <person name="Ding S.J."/>
            <person name="Wang X.J."/>
            <person name="Zhu J.G."/>
            <person name="Ruan X.D."/>
            <person name="Zhao L."/>
            <person name="Wei J.T."/>
            <person name="Ye R.Z."/>
            <person name="Que T.C."/>
            <person name="Du C.H."/>
            <person name="Zhou Y.H."/>
            <person name="Cheng J.X."/>
            <person name="Dai P.F."/>
            <person name="Guo W.B."/>
            <person name="Han X.H."/>
            <person name="Huang E.J."/>
            <person name="Li L.F."/>
            <person name="Wei W."/>
            <person name="Gao Y.C."/>
            <person name="Liu J.Z."/>
            <person name="Shao H.Z."/>
            <person name="Wang X."/>
            <person name="Wang C.C."/>
            <person name="Yang T.C."/>
            <person name="Huo Q.B."/>
            <person name="Li W."/>
            <person name="Chen H.Y."/>
            <person name="Chen S.E."/>
            <person name="Zhou L.G."/>
            <person name="Ni X.B."/>
            <person name="Tian J.H."/>
            <person name="Sheng Y."/>
            <person name="Liu T."/>
            <person name="Pan Y.S."/>
            <person name="Xia L.Y."/>
            <person name="Li J."/>
            <person name="Zhao F."/>
            <person name="Cao W.C."/>
        </authorList>
    </citation>
    <scope>NUCLEOTIDE SEQUENCE [LARGE SCALE GENOMIC DNA]</scope>
    <source>
        <strain evidence="1">Iper-2018</strain>
    </source>
</reference>
<name>A0AC60P9P0_IXOPE</name>
<feature type="non-terminal residue" evidence="1">
    <location>
        <position position="65"/>
    </location>
</feature>
<keyword evidence="2" id="KW-1185">Reference proteome</keyword>
<organism evidence="1 2">
    <name type="scientific">Ixodes persulcatus</name>
    <name type="common">Taiga tick</name>
    <dbReference type="NCBI Taxonomy" id="34615"/>
    <lineage>
        <taxon>Eukaryota</taxon>
        <taxon>Metazoa</taxon>
        <taxon>Ecdysozoa</taxon>
        <taxon>Arthropoda</taxon>
        <taxon>Chelicerata</taxon>
        <taxon>Arachnida</taxon>
        <taxon>Acari</taxon>
        <taxon>Parasitiformes</taxon>
        <taxon>Ixodida</taxon>
        <taxon>Ixodoidea</taxon>
        <taxon>Ixodidae</taxon>
        <taxon>Ixodinae</taxon>
        <taxon>Ixodes</taxon>
    </lineage>
</organism>
<gene>
    <name evidence="1" type="ORF">HPB47_006669</name>
</gene>
<protein>
    <submittedName>
        <fullName evidence="1">Uncharacterized protein</fullName>
    </submittedName>
</protein>
<evidence type="ECO:0000313" key="1">
    <source>
        <dbReference type="EMBL" id="KAG0416159.1"/>
    </source>
</evidence>
<proteinExistence type="predicted"/>
<dbReference type="Proteomes" id="UP000805193">
    <property type="component" value="Unassembled WGS sequence"/>
</dbReference>
<evidence type="ECO:0000313" key="2">
    <source>
        <dbReference type="Proteomes" id="UP000805193"/>
    </source>
</evidence>
<comment type="caution">
    <text evidence="1">The sequence shown here is derived from an EMBL/GenBank/DDBJ whole genome shotgun (WGS) entry which is preliminary data.</text>
</comment>
<sequence length="65" mass="6990">MHPPSSTGPDFDFDDSAHGTCAPADFGQCLLSSYEHWDDSLHAHGVQKAQRFSDDLGRGALTITA</sequence>
<accession>A0AC60P9P0</accession>
<dbReference type="EMBL" id="JABSTQ010010985">
    <property type="protein sequence ID" value="KAG0416159.1"/>
    <property type="molecule type" value="Genomic_DNA"/>
</dbReference>